<evidence type="ECO:0000313" key="2">
    <source>
        <dbReference type="Proteomes" id="UP001054945"/>
    </source>
</evidence>
<proteinExistence type="predicted"/>
<feature type="non-terminal residue" evidence="1">
    <location>
        <position position="26"/>
    </location>
</feature>
<name>A0AAV4NZR3_CAEEX</name>
<organism evidence="1 2">
    <name type="scientific">Caerostris extrusa</name>
    <name type="common">Bark spider</name>
    <name type="synonym">Caerostris bankana</name>
    <dbReference type="NCBI Taxonomy" id="172846"/>
    <lineage>
        <taxon>Eukaryota</taxon>
        <taxon>Metazoa</taxon>
        <taxon>Ecdysozoa</taxon>
        <taxon>Arthropoda</taxon>
        <taxon>Chelicerata</taxon>
        <taxon>Arachnida</taxon>
        <taxon>Araneae</taxon>
        <taxon>Araneomorphae</taxon>
        <taxon>Entelegynae</taxon>
        <taxon>Araneoidea</taxon>
        <taxon>Araneidae</taxon>
        <taxon>Caerostris</taxon>
    </lineage>
</organism>
<evidence type="ECO:0000313" key="1">
    <source>
        <dbReference type="EMBL" id="GIX89268.1"/>
    </source>
</evidence>
<dbReference type="Proteomes" id="UP001054945">
    <property type="component" value="Unassembled WGS sequence"/>
</dbReference>
<protein>
    <submittedName>
        <fullName evidence="1">Uncharacterized protein</fullName>
    </submittedName>
</protein>
<gene>
    <name evidence="1" type="ORF">CEXT_656811</name>
</gene>
<sequence length="26" mass="3048">MIRSRKRSFAQSALKRPVSSMFFCNV</sequence>
<accession>A0AAV4NZR3</accession>
<reference evidence="1 2" key="1">
    <citation type="submission" date="2021-06" db="EMBL/GenBank/DDBJ databases">
        <title>Caerostris extrusa draft genome.</title>
        <authorList>
            <person name="Kono N."/>
            <person name="Arakawa K."/>
        </authorList>
    </citation>
    <scope>NUCLEOTIDE SEQUENCE [LARGE SCALE GENOMIC DNA]</scope>
</reference>
<comment type="caution">
    <text evidence="1">The sequence shown here is derived from an EMBL/GenBank/DDBJ whole genome shotgun (WGS) entry which is preliminary data.</text>
</comment>
<keyword evidence="2" id="KW-1185">Reference proteome</keyword>
<dbReference type="AlphaFoldDB" id="A0AAV4NZR3"/>
<dbReference type="EMBL" id="BPLR01003845">
    <property type="protein sequence ID" value="GIX89268.1"/>
    <property type="molecule type" value="Genomic_DNA"/>
</dbReference>